<gene>
    <name evidence="1" type="ORF">CK203_029220</name>
</gene>
<evidence type="ECO:0000313" key="1">
    <source>
        <dbReference type="EMBL" id="RVW99842.1"/>
    </source>
</evidence>
<organism evidence="1 2">
    <name type="scientific">Vitis vinifera</name>
    <name type="common">Grape</name>
    <dbReference type="NCBI Taxonomy" id="29760"/>
    <lineage>
        <taxon>Eukaryota</taxon>
        <taxon>Viridiplantae</taxon>
        <taxon>Streptophyta</taxon>
        <taxon>Embryophyta</taxon>
        <taxon>Tracheophyta</taxon>
        <taxon>Spermatophyta</taxon>
        <taxon>Magnoliopsida</taxon>
        <taxon>eudicotyledons</taxon>
        <taxon>Gunneridae</taxon>
        <taxon>Pentapetalae</taxon>
        <taxon>rosids</taxon>
        <taxon>Vitales</taxon>
        <taxon>Vitaceae</taxon>
        <taxon>Viteae</taxon>
        <taxon>Vitis</taxon>
    </lineage>
</organism>
<proteinExistence type="predicted"/>
<accession>A0A438IT00</accession>
<name>A0A438IT00_VITVI</name>
<evidence type="ECO:0000313" key="2">
    <source>
        <dbReference type="Proteomes" id="UP000288805"/>
    </source>
</evidence>
<protein>
    <submittedName>
        <fullName evidence="1">Uncharacterized protein</fullName>
    </submittedName>
</protein>
<reference evidence="1 2" key="1">
    <citation type="journal article" date="2018" name="PLoS Genet.">
        <title>Population sequencing reveals clonal diversity and ancestral inbreeding in the grapevine cultivar Chardonnay.</title>
        <authorList>
            <person name="Roach M.J."/>
            <person name="Johnson D.L."/>
            <person name="Bohlmann J."/>
            <person name="van Vuuren H.J."/>
            <person name="Jones S.J."/>
            <person name="Pretorius I.S."/>
            <person name="Schmidt S.A."/>
            <person name="Borneman A.R."/>
        </authorList>
    </citation>
    <scope>NUCLEOTIDE SEQUENCE [LARGE SCALE GENOMIC DNA]</scope>
    <source>
        <strain evidence="2">cv. Chardonnay</strain>
        <tissue evidence="1">Leaf</tissue>
    </source>
</reference>
<dbReference type="Proteomes" id="UP000288805">
    <property type="component" value="Unassembled WGS sequence"/>
</dbReference>
<dbReference type="AlphaFoldDB" id="A0A438IT00"/>
<dbReference type="EMBL" id="QGNW01000085">
    <property type="protein sequence ID" value="RVW99842.1"/>
    <property type="molecule type" value="Genomic_DNA"/>
</dbReference>
<comment type="caution">
    <text evidence="1">The sequence shown here is derived from an EMBL/GenBank/DDBJ whole genome shotgun (WGS) entry which is preliminary data.</text>
</comment>
<sequence>MEAVLPVEIEMGSLRIALEQQIPETDWAQAQILEGSSDPVGADLIHQGVYSRGRCMADGFRWKPALRANQCGSAKEFDLFHLSPHRHYVHIRHHWVPGSWDLLYLLHFIHEGMDFDHRVFELSFLRFNHLITLAYVTSRVLRPPKAMGSDIVFYGFYEDSGAYREPSSQARAFRCLDVAMLPSERRLFDMWELLLSRSTRFLLFDIVVVLDEVMSSAWIPTSSFQCGTHQPWRRSFSHMFRRSFHHSAGYIVFASLTIIPELFIDMSPQWNIVQDS</sequence>